<evidence type="ECO:0000256" key="5">
    <source>
        <dbReference type="RuleBase" id="RU003823"/>
    </source>
</evidence>
<dbReference type="InterPro" id="IPR000851">
    <property type="entry name" value="Ribosomal_uS5"/>
</dbReference>
<feature type="domain" description="S5 DRBM" evidence="6">
    <location>
        <begin position="1"/>
        <end position="63"/>
    </location>
</feature>
<reference evidence="7 8" key="1">
    <citation type="journal article" date="2007" name="Proc. Natl. Acad. Sci. U.S.A.">
        <title>The tiny eukaryote Ostreococcus provides genomic insights into the paradox of plankton speciation.</title>
        <authorList>
            <person name="Palenik B."/>
            <person name="Grimwood J."/>
            <person name="Aerts A."/>
            <person name="Rouze P."/>
            <person name="Salamov A."/>
            <person name="Putnam N."/>
            <person name="Dupont C."/>
            <person name="Jorgensen R."/>
            <person name="Derelle E."/>
            <person name="Rombauts S."/>
            <person name="Zhou K."/>
            <person name="Otillar R."/>
            <person name="Merchant S.S."/>
            <person name="Podell S."/>
            <person name="Gaasterland T."/>
            <person name="Napoli C."/>
            <person name="Gendler K."/>
            <person name="Manuell A."/>
            <person name="Tai V."/>
            <person name="Vallon O."/>
            <person name="Piganeau G."/>
            <person name="Jancek S."/>
            <person name="Heijde M."/>
            <person name="Jabbari K."/>
            <person name="Bowler C."/>
            <person name="Lohr M."/>
            <person name="Robbens S."/>
            <person name="Werner G."/>
            <person name="Dubchak I."/>
            <person name="Pazour G.J."/>
            <person name="Ren Q."/>
            <person name="Paulsen I."/>
            <person name="Delwiche C."/>
            <person name="Schmutz J."/>
            <person name="Rokhsar D."/>
            <person name="Van de Peer Y."/>
            <person name="Moreau H."/>
            <person name="Grigoriev I.V."/>
        </authorList>
    </citation>
    <scope>NUCLEOTIDE SEQUENCE [LARGE SCALE GENOMIC DNA]</scope>
    <source>
        <strain evidence="7 8">CCE9901</strain>
    </source>
</reference>
<evidence type="ECO:0000256" key="3">
    <source>
        <dbReference type="ARBA" id="ARBA00023274"/>
    </source>
</evidence>
<dbReference type="GO" id="GO:1990904">
    <property type="term" value="C:ribonucleoprotein complex"/>
    <property type="evidence" value="ECO:0007669"/>
    <property type="project" value="UniProtKB-UniRule"/>
</dbReference>
<dbReference type="PANTHER" id="PTHR48277:SF1">
    <property type="entry name" value="MITOCHONDRIAL RIBOSOMAL PROTEIN S5"/>
    <property type="match status" value="1"/>
</dbReference>
<dbReference type="GO" id="GO:0003723">
    <property type="term" value="F:RNA binding"/>
    <property type="evidence" value="ECO:0007669"/>
    <property type="project" value="InterPro"/>
</dbReference>
<dbReference type="Gene3D" id="3.30.160.20">
    <property type="match status" value="1"/>
</dbReference>
<protein>
    <recommendedName>
        <fullName evidence="6">S5 DRBM domain-containing protein</fullName>
    </recommendedName>
</protein>
<dbReference type="GO" id="GO:0006412">
    <property type="term" value="P:translation"/>
    <property type="evidence" value="ECO:0007669"/>
    <property type="project" value="InterPro"/>
</dbReference>
<evidence type="ECO:0000259" key="6">
    <source>
        <dbReference type="PROSITE" id="PS50881"/>
    </source>
</evidence>
<dbReference type="GO" id="GO:0005840">
    <property type="term" value="C:ribosome"/>
    <property type="evidence" value="ECO:0007669"/>
    <property type="project" value="UniProtKB-KW"/>
</dbReference>
<keyword evidence="3 4" id="KW-0687">Ribonucleoprotein</keyword>
<evidence type="ECO:0000256" key="4">
    <source>
        <dbReference type="PROSITE-ProRule" id="PRU00268"/>
    </source>
</evidence>
<dbReference type="PROSITE" id="PS50881">
    <property type="entry name" value="S5_DSRBD"/>
    <property type="match status" value="1"/>
</dbReference>
<dbReference type="eggNOG" id="KOG2646">
    <property type="taxonomic scope" value="Eukaryota"/>
</dbReference>
<dbReference type="AlphaFoldDB" id="A4S3U8"/>
<dbReference type="Gene3D" id="3.30.230.10">
    <property type="match status" value="1"/>
</dbReference>
<dbReference type="InterPro" id="IPR014721">
    <property type="entry name" value="Ribsml_uS5_D2-typ_fold_subgr"/>
</dbReference>
<organism evidence="7 8">
    <name type="scientific">Ostreococcus lucimarinus (strain CCE9901)</name>
    <dbReference type="NCBI Taxonomy" id="436017"/>
    <lineage>
        <taxon>Eukaryota</taxon>
        <taxon>Viridiplantae</taxon>
        <taxon>Chlorophyta</taxon>
        <taxon>Mamiellophyceae</taxon>
        <taxon>Mamiellales</taxon>
        <taxon>Bathycoccaceae</taxon>
        <taxon>Ostreococcus</taxon>
    </lineage>
</organism>
<evidence type="ECO:0000313" key="7">
    <source>
        <dbReference type="EMBL" id="ABO98448.1"/>
    </source>
</evidence>
<dbReference type="OrthoDB" id="309483at2759"/>
<proteinExistence type="inferred from homology"/>
<dbReference type="SUPFAM" id="SSF54211">
    <property type="entry name" value="Ribosomal protein S5 domain 2-like"/>
    <property type="match status" value="1"/>
</dbReference>
<evidence type="ECO:0000256" key="2">
    <source>
        <dbReference type="ARBA" id="ARBA00022980"/>
    </source>
</evidence>
<dbReference type="OMA" id="FGLHCNP"/>
<dbReference type="InterPro" id="IPR013810">
    <property type="entry name" value="Ribosomal_uS5_N"/>
</dbReference>
<comment type="similarity">
    <text evidence="1 5">Belongs to the universal ribosomal protein uS5 family.</text>
</comment>
<keyword evidence="8" id="KW-1185">Reference proteome</keyword>
<dbReference type="GO" id="GO:0005737">
    <property type="term" value="C:cytoplasm"/>
    <property type="evidence" value="ECO:0007669"/>
    <property type="project" value="UniProtKB-ARBA"/>
</dbReference>
<dbReference type="GeneID" id="5004023"/>
<dbReference type="GO" id="GO:0003735">
    <property type="term" value="F:structural constituent of ribosome"/>
    <property type="evidence" value="ECO:0007669"/>
    <property type="project" value="UniProtKB-UniRule"/>
</dbReference>
<dbReference type="KEGG" id="olu:OSTLU_8413"/>
<dbReference type="FunFam" id="3.30.230.10:FF:000002">
    <property type="entry name" value="30S ribosomal protein S5"/>
    <property type="match status" value="1"/>
</dbReference>
<dbReference type="EMBL" id="CP000590">
    <property type="protein sequence ID" value="ABO98448.1"/>
    <property type="molecule type" value="Genomic_DNA"/>
</dbReference>
<keyword evidence="2 4" id="KW-0689">Ribosomal protein</keyword>
<gene>
    <name evidence="7" type="ORF">OSTLU_8413</name>
</gene>
<dbReference type="Pfam" id="PF00333">
    <property type="entry name" value="Ribosomal_S5"/>
    <property type="match status" value="1"/>
</dbReference>
<feature type="non-terminal residue" evidence="7">
    <location>
        <position position="1"/>
    </location>
</feature>
<accession>A4S3U8</accession>
<dbReference type="InterPro" id="IPR005324">
    <property type="entry name" value="Ribosomal_uS5_C"/>
</dbReference>
<dbReference type="InterPro" id="IPR020568">
    <property type="entry name" value="Ribosomal_Su5_D2-typ_SF"/>
</dbReference>
<dbReference type="STRING" id="436017.A4S3U8"/>
<dbReference type="RefSeq" id="XP_001420155.1">
    <property type="nucleotide sequence ID" value="XM_001420118.1"/>
</dbReference>
<name>A4S3U8_OSTLU</name>
<dbReference type="SUPFAM" id="SSF54768">
    <property type="entry name" value="dsRNA-binding domain-like"/>
    <property type="match status" value="1"/>
</dbReference>
<dbReference type="Pfam" id="PF03719">
    <property type="entry name" value="Ribosomal_S5_C"/>
    <property type="match status" value="1"/>
</dbReference>
<dbReference type="PANTHER" id="PTHR48277">
    <property type="entry name" value="MITOCHONDRIAL RIBOSOMAL PROTEIN S5"/>
    <property type="match status" value="1"/>
</dbReference>
<evidence type="ECO:0000256" key="1">
    <source>
        <dbReference type="ARBA" id="ARBA00008945"/>
    </source>
</evidence>
<sequence>QTRVIDVNRTTKVTKGGDLTNFTAMVVVGNGDGVIGFATGKGADVGMAIDKAYRKAARSLTYVQRFEDHTIYHEVRGKYCKTICVMLPAPSGDGIVANDTVEAICTLAGIKNIKAKIHGSHHPHNTVRAVFAALEAVESPEDVARRTG</sequence>
<dbReference type="Proteomes" id="UP000001568">
    <property type="component" value="Chromosome 10"/>
</dbReference>
<dbReference type="Gramene" id="ABO98448">
    <property type="protein sequence ID" value="ABO98448"/>
    <property type="gene ID" value="OSTLU_8413"/>
</dbReference>
<feature type="non-terminal residue" evidence="7">
    <location>
        <position position="148"/>
    </location>
</feature>
<evidence type="ECO:0000313" key="8">
    <source>
        <dbReference type="Proteomes" id="UP000001568"/>
    </source>
</evidence>
<dbReference type="HOGENOM" id="CLU_065898_2_2_1"/>